<organism evidence="1 2">
    <name type="scientific">Paraburkholderia sejongensis</name>
    <dbReference type="NCBI Taxonomy" id="2886946"/>
    <lineage>
        <taxon>Bacteria</taxon>
        <taxon>Pseudomonadati</taxon>
        <taxon>Pseudomonadota</taxon>
        <taxon>Betaproteobacteria</taxon>
        <taxon>Burkholderiales</taxon>
        <taxon>Burkholderiaceae</taxon>
        <taxon>Paraburkholderia</taxon>
    </lineage>
</organism>
<name>A0ABS8JYN2_9BURK</name>
<keyword evidence="2" id="KW-1185">Reference proteome</keyword>
<dbReference type="EMBL" id="JAJITD010000009">
    <property type="protein sequence ID" value="MCC8394845.1"/>
    <property type="molecule type" value="Genomic_DNA"/>
</dbReference>
<comment type="caution">
    <text evidence="1">The sequence shown here is derived from an EMBL/GenBank/DDBJ whole genome shotgun (WGS) entry which is preliminary data.</text>
</comment>
<sequence length="65" mass="7495">MEGANAKNNLRKGKRRRRRIAGPLPLLYLKNDSKEPPSFISKKLLIIELVVFHAFRNPELPFHGT</sequence>
<reference evidence="1 2" key="1">
    <citation type="submission" date="2021-11" db="EMBL/GenBank/DDBJ databases">
        <authorList>
            <person name="Oh E.-T."/>
            <person name="Kim S.-B."/>
        </authorList>
    </citation>
    <scope>NUCLEOTIDE SEQUENCE [LARGE SCALE GENOMIC DNA]</scope>
    <source>
        <strain evidence="1 2">MMS20-SJTR3</strain>
    </source>
</reference>
<gene>
    <name evidence="1" type="ORF">LJ656_19815</name>
</gene>
<evidence type="ECO:0000313" key="2">
    <source>
        <dbReference type="Proteomes" id="UP001431019"/>
    </source>
</evidence>
<evidence type="ECO:0000313" key="1">
    <source>
        <dbReference type="EMBL" id="MCC8394845.1"/>
    </source>
</evidence>
<dbReference type="Proteomes" id="UP001431019">
    <property type="component" value="Unassembled WGS sequence"/>
</dbReference>
<dbReference type="RefSeq" id="WP_230511070.1">
    <property type="nucleotide sequence ID" value="NZ_JAJITD010000009.1"/>
</dbReference>
<protein>
    <submittedName>
        <fullName evidence="1">Uncharacterized protein</fullName>
    </submittedName>
</protein>
<proteinExistence type="predicted"/>
<accession>A0ABS8JYN2</accession>